<dbReference type="InterPro" id="IPR027417">
    <property type="entry name" value="P-loop_NTPase"/>
</dbReference>
<dbReference type="Gene3D" id="1.10.860.10">
    <property type="entry name" value="DNAb Helicase, Chain A"/>
    <property type="match status" value="1"/>
</dbReference>
<dbReference type="SUPFAM" id="SSF48024">
    <property type="entry name" value="N-terminal domain of DnaB helicase"/>
    <property type="match status" value="1"/>
</dbReference>
<reference evidence="12 13" key="1">
    <citation type="submission" date="2012-12" db="EMBL/GenBank/DDBJ databases">
        <title>Novel taxa of Listeriaceae from agricultural environments in the United States.</title>
        <authorList>
            <person name="den Bakker H.C."/>
            <person name="Allred A."/>
            <person name="Warchocki S."/>
            <person name="Wright E.M."/>
            <person name="Burrell A."/>
            <person name="Nightingale K.K."/>
            <person name="Kephart D."/>
            <person name="Wiedmann M."/>
        </authorList>
    </citation>
    <scope>NUCLEOTIDE SEQUENCE [LARGE SCALE GENOMIC DNA]</scope>
    <source>
        <strain evidence="12 13">FSL S10-1203</strain>
    </source>
</reference>
<gene>
    <name evidence="12" type="ORF">MCOL2_08986</name>
</gene>
<dbReference type="PROSITE" id="PS51199">
    <property type="entry name" value="SF4_HELICASE"/>
    <property type="match status" value="1"/>
</dbReference>
<dbReference type="GO" id="GO:0005829">
    <property type="term" value="C:cytosol"/>
    <property type="evidence" value="ECO:0007669"/>
    <property type="project" value="TreeGrafter"/>
</dbReference>
<evidence type="ECO:0000256" key="10">
    <source>
        <dbReference type="ARBA" id="ARBA00048954"/>
    </source>
</evidence>
<evidence type="ECO:0000256" key="9">
    <source>
        <dbReference type="ARBA" id="ARBA00044969"/>
    </source>
</evidence>
<dbReference type="Pfam" id="PF00772">
    <property type="entry name" value="DnaB"/>
    <property type="match status" value="1"/>
</dbReference>
<dbReference type="InterPro" id="IPR007694">
    <property type="entry name" value="DNA_helicase_DnaB-like_C"/>
</dbReference>
<comment type="similarity">
    <text evidence="1">Belongs to the helicase family. DnaB subfamily.</text>
</comment>
<evidence type="ECO:0000256" key="8">
    <source>
        <dbReference type="ARBA" id="ARBA00023235"/>
    </source>
</evidence>
<dbReference type="PANTHER" id="PTHR30153:SF2">
    <property type="entry name" value="REPLICATIVE DNA HELICASE"/>
    <property type="match status" value="1"/>
</dbReference>
<keyword evidence="8" id="KW-0413">Isomerase</keyword>
<dbReference type="SUPFAM" id="SSF52540">
    <property type="entry name" value="P-loop containing nucleoside triphosphate hydrolases"/>
    <property type="match status" value="1"/>
</dbReference>
<dbReference type="AlphaFoldDB" id="W7DNA4"/>
<proteinExistence type="inferred from homology"/>
<accession>W7DNA4</accession>
<dbReference type="GO" id="GO:0016787">
    <property type="term" value="F:hydrolase activity"/>
    <property type="evidence" value="ECO:0007669"/>
    <property type="project" value="UniProtKB-KW"/>
</dbReference>
<dbReference type="GO" id="GO:0006260">
    <property type="term" value="P:DNA replication"/>
    <property type="evidence" value="ECO:0007669"/>
    <property type="project" value="UniProtKB-KW"/>
</dbReference>
<dbReference type="Proteomes" id="UP000019241">
    <property type="component" value="Unassembled WGS sequence"/>
</dbReference>
<dbReference type="GO" id="GO:0005524">
    <property type="term" value="F:ATP binding"/>
    <property type="evidence" value="ECO:0007669"/>
    <property type="project" value="UniProtKB-KW"/>
</dbReference>
<keyword evidence="3" id="KW-0547">Nucleotide-binding</keyword>
<keyword evidence="4" id="KW-0378">Hydrolase</keyword>
<keyword evidence="5 12" id="KW-0347">Helicase</keyword>
<dbReference type="InterPro" id="IPR007693">
    <property type="entry name" value="DNA_helicase_DnaB-like_N"/>
</dbReference>
<evidence type="ECO:0000313" key="13">
    <source>
        <dbReference type="Proteomes" id="UP000019241"/>
    </source>
</evidence>
<name>W7DNA4_9LIST</name>
<feature type="domain" description="SF4 helicase" evidence="11">
    <location>
        <begin position="154"/>
        <end position="423"/>
    </location>
</feature>
<dbReference type="PATRIC" id="fig|1265822.4.peg.1824"/>
<evidence type="ECO:0000256" key="5">
    <source>
        <dbReference type="ARBA" id="ARBA00022806"/>
    </source>
</evidence>
<keyword evidence="2" id="KW-0235">DNA replication</keyword>
<dbReference type="EC" id="5.6.2.3" evidence="9"/>
<evidence type="ECO:0000256" key="2">
    <source>
        <dbReference type="ARBA" id="ARBA00022705"/>
    </source>
</evidence>
<comment type="catalytic activity">
    <reaction evidence="10">
        <text>ATP + H2O = ADP + phosphate + H(+)</text>
        <dbReference type="Rhea" id="RHEA:13065"/>
        <dbReference type="ChEBI" id="CHEBI:15377"/>
        <dbReference type="ChEBI" id="CHEBI:15378"/>
        <dbReference type="ChEBI" id="CHEBI:30616"/>
        <dbReference type="ChEBI" id="CHEBI:43474"/>
        <dbReference type="ChEBI" id="CHEBI:456216"/>
        <dbReference type="EC" id="5.6.2.3"/>
    </reaction>
</comment>
<keyword evidence="6" id="KW-0067">ATP-binding</keyword>
<evidence type="ECO:0000313" key="12">
    <source>
        <dbReference type="EMBL" id="EUJ56438.1"/>
    </source>
</evidence>
<dbReference type="EMBL" id="AODM01000031">
    <property type="protein sequence ID" value="EUJ56438.1"/>
    <property type="molecule type" value="Genomic_DNA"/>
</dbReference>
<evidence type="ECO:0000256" key="4">
    <source>
        <dbReference type="ARBA" id="ARBA00022801"/>
    </source>
</evidence>
<dbReference type="CDD" id="cd00984">
    <property type="entry name" value="DnaB_C"/>
    <property type="match status" value="1"/>
</dbReference>
<dbReference type="InterPro" id="IPR036185">
    <property type="entry name" value="DNA_heli_DnaB-like_N_sf"/>
</dbReference>
<dbReference type="Pfam" id="PF03796">
    <property type="entry name" value="DnaB_C"/>
    <property type="match status" value="1"/>
</dbReference>
<dbReference type="GO" id="GO:0043139">
    <property type="term" value="F:5'-3' DNA helicase activity"/>
    <property type="evidence" value="ECO:0007669"/>
    <property type="project" value="UniProtKB-EC"/>
</dbReference>
<evidence type="ECO:0000256" key="1">
    <source>
        <dbReference type="ARBA" id="ARBA00008428"/>
    </source>
</evidence>
<dbReference type="InterPro" id="IPR016136">
    <property type="entry name" value="DNA_helicase_N/primase_C"/>
</dbReference>
<evidence type="ECO:0000259" key="11">
    <source>
        <dbReference type="PROSITE" id="PS51199"/>
    </source>
</evidence>
<dbReference type="GO" id="GO:0003677">
    <property type="term" value="F:DNA binding"/>
    <property type="evidence" value="ECO:0007669"/>
    <property type="project" value="UniProtKB-KW"/>
</dbReference>
<protein>
    <recommendedName>
        <fullName evidence="9">DNA 5'-3' helicase</fullName>
        <ecNumber evidence="9">5.6.2.3</ecNumber>
    </recommendedName>
</protein>
<evidence type="ECO:0000256" key="6">
    <source>
        <dbReference type="ARBA" id="ARBA00022840"/>
    </source>
</evidence>
<dbReference type="PANTHER" id="PTHR30153">
    <property type="entry name" value="REPLICATIVE DNA HELICASE DNAB"/>
    <property type="match status" value="1"/>
</dbReference>
<evidence type="ECO:0000256" key="7">
    <source>
        <dbReference type="ARBA" id="ARBA00023125"/>
    </source>
</evidence>
<organism evidence="12 13">
    <name type="scientific">Listeria fleischmannii FSL S10-1203</name>
    <dbReference type="NCBI Taxonomy" id="1265822"/>
    <lineage>
        <taxon>Bacteria</taxon>
        <taxon>Bacillati</taxon>
        <taxon>Bacillota</taxon>
        <taxon>Bacilli</taxon>
        <taxon>Bacillales</taxon>
        <taxon>Listeriaceae</taxon>
        <taxon>Listeria</taxon>
    </lineage>
</organism>
<keyword evidence="7" id="KW-0238">DNA-binding</keyword>
<sequence>MIGAKFEAEKALLGSILLDPAVITQLKIVPDNLTEGFHRSCYRVMQQLNQAGEVIDVVSLYNRMNSPDGLIQLTELAGSVPTAKHILHYEKIILERCQEEKMMHYAQKYVSSADTRDFEELVAQAQHVQGFAIDEQRNVQDDLIDIFDSLYTEQDEYEGAIQFGFKELDKLTGGAKKGDFIIIGARPSVGKTAFALNLALLMAKKEILTDVFSIEMTRKSLLRRLISAEGNLPTHAWYNPTQMFSNKQKEIAGMSVGTISDKPIFINEMNPLTTEDVERQIIQTKKIHGENKRHVAIIDYLGLMETKKQFMNETLKIADITKSLKRLAKKHNMPIILLSQLSRTLMSRQDKRPMLSDLRDSGAIEQDADMIIFLHREDYYDREAESDGTMDVIVAKNREGATGDIKLAFIKEYSKFVNLEMRCE</sequence>
<dbReference type="RefSeq" id="WP_036063510.1">
    <property type="nucleotide sequence ID" value="NZ_AODM01000031.1"/>
</dbReference>
<dbReference type="Gene3D" id="3.40.50.300">
    <property type="entry name" value="P-loop containing nucleotide triphosphate hydrolases"/>
    <property type="match status" value="1"/>
</dbReference>
<comment type="caution">
    <text evidence="12">The sequence shown here is derived from an EMBL/GenBank/DDBJ whole genome shotgun (WGS) entry which is preliminary data.</text>
</comment>
<evidence type="ECO:0000256" key="3">
    <source>
        <dbReference type="ARBA" id="ARBA00022741"/>
    </source>
</evidence>